<protein>
    <recommendedName>
        <fullName evidence="4">C2H2-type domain-containing protein</fullName>
    </recommendedName>
</protein>
<comment type="caution">
    <text evidence="2">The sequence shown here is derived from an EMBL/GenBank/DDBJ whole genome shotgun (WGS) entry which is preliminary data.</text>
</comment>
<dbReference type="AlphaFoldDB" id="A0A397TRK8"/>
<dbReference type="EMBL" id="QKWP01003608">
    <property type="protein sequence ID" value="RIB00802.1"/>
    <property type="molecule type" value="Genomic_DNA"/>
</dbReference>
<reference evidence="2 3" key="1">
    <citation type="submission" date="2018-06" db="EMBL/GenBank/DDBJ databases">
        <title>Comparative genomics reveals the genomic features of Rhizophagus irregularis, R. cerebriforme, R. diaphanum and Gigaspora rosea, and their symbiotic lifestyle signature.</title>
        <authorList>
            <person name="Morin E."/>
            <person name="San Clemente H."/>
            <person name="Chen E.C.H."/>
            <person name="De La Providencia I."/>
            <person name="Hainaut M."/>
            <person name="Kuo A."/>
            <person name="Kohler A."/>
            <person name="Murat C."/>
            <person name="Tang N."/>
            <person name="Roy S."/>
            <person name="Loubradou J."/>
            <person name="Henrissat B."/>
            <person name="Grigoriev I.V."/>
            <person name="Corradi N."/>
            <person name="Roux C."/>
            <person name="Martin F.M."/>
        </authorList>
    </citation>
    <scope>NUCLEOTIDE SEQUENCE [LARGE SCALE GENOMIC DNA]</scope>
    <source>
        <strain evidence="2 3">DAOM 194757</strain>
    </source>
</reference>
<name>A0A397TRK8_9GLOM</name>
<evidence type="ECO:0008006" key="4">
    <source>
        <dbReference type="Google" id="ProtNLM"/>
    </source>
</evidence>
<gene>
    <name evidence="2" type="ORF">C2G38_2232901</name>
</gene>
<accession>A0A397TRK8</accession>
<feature type="compositionally biased region" description="Polar residues" evidence="1">
    <location>
        <begin position="29"/>
        <end position="39"/>
    </location>
</feature>
<evidence type="ECO:0000313" key="2">
    <source>
        <dbReference type="EMBL" id="RIB00802.1"/>
    </source>
</evidence>
<evidence type="ECO:0000256" key="1">
    <source>
        <dbReference type="SAM" id="MobiDB-lite"/>
    </source>
</evidence>
<feature type="region of interest" description="Disordered" evidence="1">
    <location>
        <begin position="29"/>
        <end position="48"/>
    </location>
</feature>
<dbReference type="Proteomes" id="UP000266673">
    <property type="component" value="Unassembled WGS sequence"/>
</dbReference>
<keyword evidence="3" id="KW-1185">Reference proteome</keyword>
<sequence>MRWQCEYCDRQFTKSNALAQHISKSLPYLQNTTNQSVPDEQSDDNSWELPDYSHHYDLSSEYDSNNSSIIDVFKI</sequence>
<organism evidence="2 3">
    <name type="scientific">Gigaspora rosea</name>
    <dbReference type="NCBI Taxonomy" id="44941"/>
    <lineage>
        <taxon>Eukaryota</taxon>
        <taxon>Fungi</taxon>
        <taxon>Fungi incertae sedis</taxon>
        <taxon>Mucoromycota</taxon>
        <taxon>Glomeromycotina</taxon>
        <taxon>Glomeromycetes</taxon>
        <taxon>Diversisporales</taxon>
        <taxon>Gigasporaceae</taxon>
        <taxon>Gigaspora</taxon>
    </lineage>
</organism>
<proteinExistence type="predicted"/>
<evidence type="ECO:0000313" key="3">
    <source>
        <dbReference type="Proteomes" id="UP000266673"/>
    </source>
</evidence>
<dbReference type="OrthoDB" id="2480470at2759"/>